<evidence type="ECO:0000313" key="3">
    <source>
        <dbReference type="EMBL" id="MBP1931387.1"/>
    </source>
</evidence>
<comment type="caution">
    <text evidence="3">The sequence shown here is derived from an EMBL/GenBank/DDBJ whole genome shotgun (WGS) entry which is preliminary data.</text>
</comment>
<reference evidence="3 4" key="1">
    <citation type="submission" date="2021-03" db="EMBL/GenBank/DDBJ databases">
        <title>Genomic Encyclopedia of Type Strains, Phase IV (KMG-IV): sequencing the most valuable type-strain genomes for metagenomic binning, comparative biology and taxonomic classification.</title>
        <authorList>
            <person name="Goeker M."/>
        </authorList>
    </citation>
    <scope>NUCLEOTIDE SEQUENCE [LARGE SCALE GENOMIC DNA]</scope>
    <source>
        <strain evidence="3 4">DSM 24738</strain>
    </source>
</reference>
<organism evidence="3 4">
    <name type="scientific">Ammoniphilus resinae</name>
    <dbReference type="NCBI Taxonomy" id="861532"/>
    <lineage>
        <taxon>Bacteria</taxon>
        <taxon>Bacillati</taxon>
        <taxon>Bacillota</taxon>
        <taxon>Bacilli</taxon>
        <taxon>Bacillales</taxon>
        <taxon>Paenibacillaceae</taxon>
        <taxon>Aneurinibacillus group</taxon>
        <taxon>Ammoniphilus</taxon>
    </lineage>
</organism>
<keyword evidence="2" id="KW-0812">Transmembrane</keyword>
<evidence type="ECO:0000256" key="2">
    <source>
        <dbReference type="SAM" id="Phobius"/>
    </source>
</evidence>
<evidence type="ECO:0000313" key="4">
    <source>
        <dbReference type="Proteomes" id="UP001519343"/>
    </source>
</evidence>
<feature type="region of interest" description="Disordered" evidence="1">
    <location>
        <begin position="35"/>
        <end position="84"/>
    </location>
</feature>
<keyword evidence="2" id="KW-0472">Membrane</keyword>
<gene>
    <name evidence="3" type="ORF">J2Z37_001384</name>
</gene>
<dbReference type="EMBL" id="JAGGKT010000002">
    <property type="protein sequence ID" value="MBP1931387.1"/>
    <property type="molecule type" value="Genomic_DNA"/>
</dbReference>
<feature type="compositionally biased region" description="Low complexity" evidence="1">
    <location>
        <begin position="69"/>
        <end position="79"/>
    </location>
</feature>
<evidence type="ECO:0000256" key="1">
    <source>
        <dbReference type="SAM" id="MobiDB-lite"/>
    </source>
</evidence>
<feature type="compositionally biased region" description="Basic and acidic residues" evidence="1">
    <location>
        <begin position="42"/>
        <end position="51"/>
    </location>
</feature>
<sequence>MRLWIIRFLLVNIFIFSPFSWNCIPFPQPFATAAQDTPTVDNQKKGTETYRYRSGRRSFRPTPTPTPAPGYRAPTRTTPNYQTPPRRTGFFGGLGSFFAGAFLGSMLFSPFFGGGLGHFSFLGLIIDVLVLYLIFKLVRRLFRRT</sequence>
<feature type="transmembrane region" description="Helical" evidence="2">
    <location>
        <begin position="118"/>
        <end position="135"/>
    </location>
</feature>
<keyword evidence="2" id="KW-1133">Transmembrane helix</keyword>
<protein>
    <recommendedName>
        <fullName evidence="5">Transmembrane protein</fullName>
    </recommendedName>
</protein>
<dbReference type="Proteomes" id="UP001519343">
    <property type="component" value="Unassembled WGS sequence"/>
</dbReference>
<keyword evidence="4" id="KW-1185">Reference proteome</keyword>
<dbReference type="RefSeq" id="WP_209809452.1">
    <property type="nucleotide sequence ID" value="NZ_JAGGKT010000002.1"/>
</dbReference>
<name>A0ABS4GMV4_9BACL</name>
<evidence type="ECO:0008006" key="5">
    <source>
        <dbReference type="Google" id="ProtNLM"/>
    </source>
</evidence>
<feature type="transmembrane region" description="Helical" evidence="2">
    <location>
        <begin position="90"/>
        <end position="112"/>
    </location>
</feature>
<proteinExistence type="predicted"/>
<accession>A0ABS4GMV4</accession>